<dbReference type="Pfam" id="PF07521">
    <property type="entry name" value="RMMBL"/>
    <property type="match status" value="1"/>
</dbReference>
<keyword evidence="5" id="KW-1185">Reference proteome</keyword>
<accession>A0A316AN59</accession>
<dbReference type="Gene3D" id="3.40.50.10890">
    <property type="match status" value="1"/>
</dbReference>
<dbReference type="SUPFAM" id="SSF56281">
    <property type="entry name" value="Metallo-hydrolase/oxidoreductase"/>
    <property type="match status" value="1"/>
</dbReference>
<dbReference type="InterPro" id="IPR001279">
    <property type="entry name" value="Metallo-B-lactamas"/>
</dbReference>
<gene>
    <name evidence="4" type="ORF">CLV98_103116</name>
</gene>
<dbReference type="Pfam" id="PF10996">
    <property type="entry name" value="Beta-Casp"/>
    <property type="match status" value="1"/>
</dbReference>
<dbReference type="Gene3D" id="3.60.15.10">
    <property type="entry name" value="Ribonuclease Z/Hydroxyacylglutathione hydrolase-like"/>
    <property type="match status" value="1"/>
</dbReference>
<dbReference type="InterPro" id="IPR011108">
    <property type="entry name" value="RMMBL"/>
</dbReference>
<dbReference type="GO" id="GO:0016787">
    <property type="term" value="F:hydrolase activity"/>
    <property type="evidence" value="ECO:0007669"/>
    <property type="project" value="UniProtKB-KW"/>
</dbReference>
<dbReference type="InterPro" id="IPR036866">
    <property type="entry name" value="RibonucZ/Hydroxyglut_hydro"/>
</dbReference>
<dbReference type="InterPro" id="IPR022712">
    <property type="entry name" value="Beta_Casp"/>
</dbReference>
<evidence type="ECO:0000259" key="3">
    <source>
        <dbReference type="SMART" id="SM01027"/>
    </source>
</evidence>
<comment type="caution">
    <text evidence="4">The sequence shown here is derived from an EMBL/GenBank/DDBJ whole genome shotgun (WGS) entry which is preliminary data.</text>
</comment>
<evidence type="ECO:0000313" key="5">
    <source>
        <dbReference type="Proteomes" id="UP000245880"/>
    </source>
</evidence>
<organism evidence="4 5">
    <name type="scientific">Dyadobacter jejuensis</name>
    <dbReference type="NCBI Taxonomy" id="1082580"/>
    <lineage>
        <taxon>Bacteria</taxon>
        <taxon>Pseudomonadati</taxon>
        <taxon>Bacteroidota</taxon>
        <taxon>Cytophagia</taxon>
        <taxon>Cytophagales</taxon>
        <taxon>Spirosomataceae</taxon>
        <taxon>Dyadobacter</taxon>
    </lineage>
</organism>
<dbReference type="SMART" id="SM00849">
    <property type="entry name" value="Lactamase_B"/>
    <property type="match status" value="1"/>
</dbReference>
<name>A0A316AN59_9BACT</name>
<dbReference type="GO" id="GO:0004521">
    <property type="term" value="F:RNA endonuclease activity"/>
    <property type="evidence" value="ECO:0007669"/>
    <property type="project" value="TreeGrafter"/>
</dbReference>
<feature type="domain" description="Metallo-beta-lactamase" evidence="2">
    <location>
        <begin position="50"/>
        <end position="294"/>
    </location>
</feature>
<evidence type="ECO:0000259" key="2">
    <source>
        <dbReference type="SMART" id="SM00849"/>
    </source>
</evidence>
<dbReference type="AlphaFoldDB" id="A0A316AN59"/>
<keyword evidence="1" id="KW-0378">Hydrolase</keyword>
<dbReference type="Pfam" id="PF00753">
    <property type="entry name" value="Lactamase_B"/>
    <property type="match status" value="1"/>
</dbReference>
<dbReference type="PANTHER" id="PTHR11203:SF37">
    <property type="entry name" value="INTEGRATOR COMPLEX SUBUNIT 11"/>
    <property type="match status" value="1"/>
</dbReference>
<sequence>MLRGVYCFDNRTPSNNKDIKWRLTDSTQPIVIHPIIYMKLTFWGAAQQVTGSMFLLETDDYRILVDCGSDFDLEEKDRKARYDEQKSVFPFEASMINTVLLTHAHIDHSGNIPNLYKEGFEGRVVCTEPTMALTALLLKDAANLHQKRLNARNGSGKRKSKGKREIPKDYFVEKNVIEAMENFVPVSFGQRYRIADHVSITFYPAGHLLGAAHIVVEVTEDGVRKRIAFSGDIGRSDYPLLLDPQEIPEVDYLVCESTYGNRLHENHEAPEEALAKVIRRTCIDTPGRLIIPSFSVGRTQALLYTLNKIYQENSFPSIKVFSDSPLAYSSTKVYERFGRLLNKKAKKFQEDNGMLFDFDNLIYLENAEASRAISNYNEPCIIISSSGMVQGGRIEHHVEANIGNPYATILMVGYASEGTLGWRLINGQDNITIRGKQLPVMAGIEKIDVFSGHGDQNDLVKFVKIQDPEKVKKVFLVHGEKQSMTELQLIINKLGYQDVEMPMRGQQYEL</sequence>
<dbReference type="InterPro" id="IPR050698">
    <property type="entry name" value="MBL"/>
</dbReference>
<dbReference type="Proteomes" id="UP000245880">
    <property type="component" value="Unassembled WGS sequence"/>
</dbReference>
<dbReference type="CDD" id="cd16295">
    <property type="entry name" value="TTHA0252-CPSF-like_MBL-fold"/>
    <property type="match status" value="1"/>
</dbReference>
<proteinExistence type="predicted"/>
<dbReference type="SMART" id="SM01027">
    <property type="entry name" value="Beta-Casp"/>
    <property type="match status" value="1"/>
</dbReference>
<evidence type="ECO:0000256" key="1">
    <source>
        <dbReference type="ARBA" id="ARBA00022801"/>
    </source>
</evidence>
<reference evidence="4 5" key="1">
    <citation type="submission" date="2018-03" db="EMBL/GenBank/DDBJ databases">
        <title>Genomic Encyclopedia of Archaeal and Bacterial Type Strains, Phase II (KMG-II): from individual species to whole genera.</title>
        <authorList>
            <person name="Goeker M."/>
        </authorList>
    </citation>
    <scope>NUCLEOTIDE SEQUENCE [LARGE SCALE GENOMIC DNA]</scope>
    <source>
        <strain evidence="4 5">DSM 100346</strain>
    </source>
</reference>
<protein>
    <submittedName>
        <fullName evidence="4">Metallo-beta-lactamase family protein</fullName>
    </submittedName>
</protein>
<evidence type="ECO:0000313" key="4">
    <source>
        <dbReference type="EMBL" id="PWJ58749.1"/>
    </source>
</evidence>
<dbReference type="EMBL" id="QGDT01000003">
    <property type="protein sequence ID" value="PWJ58749.1"/>
    <property type="molecule type" value="Genomic_DNA"/>
</dbReference>
<dbReference type="PANTHER" id="PTHR11203">
    <property type="entry name" value="CLEAVAGE AND POLYADENYLATION SPECIFICITY FACTOR FAMILY MEMBER"/>
    <property type="match status" value="1"/>
</dbReference>
<feature type="domain" description="Beta-Casp" evidence="3">
    <location>
        <begin position="299"/>
        <end position="424"/>
    </location>
</feature>